<keyword evidence="4" id="KW-0134">Cell wall</keyword>
<dbReference type="Gene3D" id="3.80.20.20">
    <property type="entry name" value="Receptor L-domain"/>
    <property type="match status" value="1"/>
</dbReference>
<dbReference type="GO" id="GO:0009277">
    <property type="term" value="C:fungal-type cell wall"/>
    <property type="evidence" value="ECO:0007669"/>
    <property type="project" value="TreeGrafter"/>
</dbReference>
<dbReference type="OrthoDB" id="536881at2759"/>
<evidence type="ECO:0000256" key="1">
    <source>
        <dbReference type="ARBA" id="ARBA00004191"/>
    </source>
</evidence>
<dbReference type="PANTHER" id="PTHR31018">
    <property type="entry name" value="SPORULATION-SPECIFIC PROTEIN-RELATED"/>
    <property type="match status" value="1"/>
</dbReference>
<dbReference type="InterPro" id="IPR051648">
    <property type="entry name" value="CWI-Assembly_Regulator"/>
</dbReference>
<evidence type="ECO:0000256" key="2">
    <source>
        <dbReference type="ARBA" id="ARBA00004609"/>
    </source>
</evidence>
<comment type="similarity">
    <text evidence="3">Belongs to the SPS2 family.</text>
</comment>
<protein>
    <submittedName>
        <fullName evidence="9">Uncharacterized protein</fullName>
    </submittedName>
</protein>
<dbReference type="GO" id="GO:0031505">
    <property type="term" value="P:fungal-type cell wall organization"/>
    <property type="evidence" value="ECO:0007669"/>
    <property type="project" value="TreeGrafter"/>
</dbReference>
<accession>A0A4P9ZAD7</accession>
<evidence type="ECO:0000256" key="3">
    <source>
        <dbReference type="ARBA" id="ARBA00005798"/>
    </source>
</evidence>
<keyword evidence="6" id="KW-0732">Signal</keyword>
<feature type="non-terminal residue" evidence="9">
    <location>
        <position position="402"/>
    </location>
</feature>
<feature type="region of interest" description="Disordered" evidence="8">
    <location>
        <begin position="349"/>
        <end position="380"/>
    </location>
</feature>
<feature type="non-terminal residue" evidence="9">
    <location>
        <position position="1"/>
    </location>
</feature>
<sequence length="402" mass="41642">VLVSVLAAFAAAETSKSANPCSMSTTLTAASAVSQLNSCTTLDGQITIKGNEVAALDLGQVRTIKGDVTVFNSSSITSINLNALANVTGSLLLSALTTLNNVQFVLLTSGNKLSFVSLPSLASLNLGSGLANITSLTLSDTALGSIDKLLLFESIGVLNVNNNKNITSIDLSDLKTVNTGLTLSFNSAQATINLPNLVSAGNLTIQNVASLDISKLKFVNDSFVLGYNSFKSVTFDSFSFAGASLQVFANNALTTLKMPNLTKIDGELRVFNNSLLRNVDISNLETVEGAVSLIGDFGNLDWANLKSIKGDFSLAASARNFSCSQYDMLQSNNKIRGFKYNCSSPTSTSLASRSGSSTATGHSSSSSGSSKDPSSSPKKSGAAYLSPGMLISVAMSAAIAVI</sequence>
<keyword evidence="7" id="KW-0325">Glycoprotein</keyword>
<dbReference type="EMBL" id="ML004476">
    <property type="protein sequence ID" value="RKP29745.1"/>
    <property type="molecule type" value="Genomic_DNA"/>
</dbReference>
<keyword evidence="10" id="KW-1185">Reference proteome</keyword>
<dbReference type="AlphaFoldDB" id="A0A4P9ZAD7"/>
<evidence type="ECO:0000256" key="8">
    <source>
        <dbReference type="SAM" id="MobiDB-lite"/>
    </source>
</evidence>
<gene>
    <name evidence="9" type="ORF">METBISCDRAFT_10171</name>
</gene>
<comment type="subcellular location">
    <subcellularLocation>
        <location evidence="2">Cell membrane</location>
        <topology evidence="2">Lipid-anchor</topology>
        <topology evidence="2">GPI-anchor</topology>
    </subcellularLocation>
    <subcellularLocation>
        <location evidence="1">Secreted</location>
        <location evidence="1">Cell wall</location>
    </subcellularLocation>
</comment>
<evidence type="ECO:0000256" key="6">
    <source>
        <dbReference type="ARBA" id="ARBA00022729"/>
    </source>
</evidence>
<dbReference type="GO" id="GO:0005886">
    <property type="term" value="C:plasma membrane"/>
    <property type="evidence" value="ECO:0007669"/>
    <property type="project" value="UniProtKB-SubCell"/>
</dbReference>
<evidence type="ECO:0000256" key="7">
    <source>
        <dbReference type="ARBA" id="ARBA00023180"/>
    </source>
</evidence>
<evidence type="ECO:0000256" key="4">
    <source>
        <dbReference type="ARBA" id="ARBA00022512"/>
    </source>
</evidence>
<name>A0A4P9ZAD7_9ASCO</name>
<dbReference type="SUPFAM" id="SSF52058">
    <property type="entry name" value="L domain-like"/>
    <property type="match status" value="2"/>
</dbReference>
<reference evidence="10" key="1">
    <citation type="journal article" date="2018" name="Nat. Microbiol.">
        <title>Leveraging single-cell genomics to expand the fungal tree of life.</title>
        <authorList>
            <person name="Ahrendt S.R."/>
            <person name="Quandt C.A."/>
            <person name="Ciobanu D."/>
            <person name="Clum A."/>
            <person name="Salamov A."/>
            <person name="Andreopoulos B."/>
            <person name="Cheng J.F."/>
            <person name="Woyke T."/>
            <person name="Pelin A."/>
            <person name="Henrissat B."/>
            <person name="Reynolds N.K."/>
            <person name="Benny G.L."/>
            <person name="Smith M.E."/>
            <person name="James T.Y."/>
            <person name="Grigoriev I.V."/>
        </authorList>
    </citation>
    <scope>NUCLEOTIDE SEQUENCE [LARGE SCALE GENOMIC DNA]</scope>
    <source>
        <strain evidence="10">Baker2002</strain>
    </source>
</reference>
<evidence type="ECO:0000313" key="10">
    <source>
        <dbReference type="Proteomes" id="UP000268321"/>
    </source>
</evidence>
<dbReference type="PANTHER" id="PTHR31018:SF3">
    <property type="entry name" value="RECEPTOR PROTEIN-TYROSINE KINASE"/>
    <property type="match status" value="1"/>
</dbReference>
<organism evidence="9 10">
    <name type="scientific">Metschnikowia bicuspidata</name>
    <dbReference type="NCBI Taxonomy" id="27322"/>
    <lineage>
        <taxon>Eukaryota</taxon>
        <taxon>Fungi</taxon>
        <taxon>Dikarya</taxon>
        <taxon>Ascomycota</taxon>
        <taxon>Saccharomycotina</taxon>
        <taxon>Pichiomycetes</taxon>
        <taxon>Metschnikowiaceae</taxon>
        <taxon>Metschnikowia</taxon>
    </lineage>
</organism>
<evidence type="ECO:0000256" key="5">
    <source>
        <dbReference type="ARBA" id="ARBA00022525"/>
    </source>
</evidence>
<dbReference type="Proteomes" id="UP000268321">
    <property type="component" value="Unassembled WGS sequence"/>
</dbReference>
<evidence type="ECO:0000313" key="9">
    <source>
        <dbReference type="EMBL" id="RKP29745.1"/>
    </source>
</evidence>
<proteinExistence type="inferred from homology"/>
<dbReference type="InterPro" id="IPR036941">
    <property type="entry name" value="Rcpt_L-dom_sf"/>
</dbReference>
<dbReference type="GO" id="GO:0009986">
    <property type="term" value="C:cell surface"/>
    <property type="evidence" value="ECO:0007669"/>
    <property type="project" value="TreeGrafter"/>
</dbReference>
<keyword evidence="5" id="KW-0964">Secreted</keyword>